<keyword evidence="3" id="KW-1185">Reference proteome</keyword>
<protein>
    <submittedName>
        <fullName evidence="2">Uncharacterized protein</fullName>
    </submittedName>
</protein>
<proteinExistence type="predicted"/>
<evidence type="ECO:0000313" key="2">
    <source>
        <dbReference type="EMBL" id="KAH9305224.1"/>
    </source>
</evidence>
<dbReference type="EMBL" id="JAHRHJ020000008">
    <property type="protein sequence ID" value="KAH9305224.1"/>
    <property type="molecule type" value="Genomic_DNA"/>
</dbReference>
<evidence type="ECO:0000313" key="3">
    <source>
        <dbReference type="Proteomes" id="UP000824469"/>
    </source>
</evidence>
<evidence type="ECO:0000256" key="1">
    <source>
        <dbReference type="SAM" id="MobiDB-lite"/>
    </source>
</evidence>
<organism evidence="2 3">
    <name type="scientific">Taxus chinensis</name>
    <name type="common">Chinese yew</name>
    <name type="synonym">Taxus wallichiana var. chinensis</name>
    <dbReference type="NCBI Taxonomy" id="29808"/>
    <lineage>
        <taxon>Eukaryota</taxon>
        <taxon>Viridiplantae</taxon>
        <taxon>Streptophyta</taxon>
        <taxon>Embryophyta</taxon>
        <taxon>Tracheophyta</taxon>
        <taxon>Spermatophyta</taxon>
        <taxon>Pinopsida</taxon>
        <taxon>Pinidae</taxon>
        <taxon>Conifers II</taxon>
        <taxon>Cupressales</taxon>
        <taxon>Taxaceae</taxon>
        <taxon>Taxus</taxon>
    </lineage>
</organism>
<dbReference type="Proteomes" id="UP000824469">
    <property type="component" value="Unassembled WGS sequence"/>
</dbReference>
<gene>
    <name evidence="2" type="ORF">KI387_009628</name>
</gene>
<feature type="compositionally biased region" description="Polar residues" evidence="1">
    <location>
        <begin position="106"/>
        <end position="115"/>
    </location>
</feature>
<dbReference type="AlphaFoldDB" id="A0AA38KH75"/>
<feature type="region of interest" description="Disordered" evidence="1">
    <location>
        <begin position="75"/>
        <end position="115"/>
    </location>
</feature>
<name>A0AA38KH75_TAXCH</name>
<accession>A0AA38KH75</accession>
<comment type="caution">
    <text evidence="2">The sequence shown here is derived from an EMBL/GenBank/DDBJ whole genome shotgun (WGS) entry which is preliminary data.</text>
</comment>
<feature type="compositionally biased region" description="Polar residues" evidence="1">
    <location>
        <begin position="86"/>
        <end position="97"/>
    </location>
</feature>
<feature type="non-terminal residue" evidence="2">
    <location>
        <position position="1"/>
    </location>
</feature>
<sequence length="115" mass="12775">GLPPDTLTLRSIMRDTVVVAEESPILLNLMHQEVQAGHGETMEELENWVREKKVIAIYRLTSLLEEAMEYGNEEIPMTSPDLDCSLATTPNPSNVPNSGLIEPMSRPSNEAKTNK</sequence>
<reference evidence="2 3" key="1">
    <citation type="journal article" date="2021" name="Nat. Plants">
        <title>The Taxus genome provides insights into paclitaxel biosynthesis.</title>
        <authorList>
            <person name="Xiong X."/>
            <person name="Gou J."/>
            <person name="Liao Q."/>
            <person name="Li Y."/>
            <person name="Zhou Q."/>
            <person name="Bi G."/>
            <person name="Li C."/>
            <person name="Du R."/>
            <person name="Wang X."/>
            <person name="Sun T."/>
            <person name="Guo L."/>
            <person name="Liang H."/>
            <person name="Lu P."/>
            <person name="Wu Y."/>
            <person name="Zhang Z."/>
            <person name="Ro D.K."/>
            <person name="Shang Y."/>
            <person name="Huang S."/>
            <person name="Yan J."/>
        </authorList>
    </citation>
    <scope>NUCLEOTIDE SEQUENCE [LARGE SCALE GENOMIC DNA]</scope>
    <source>
        <strain evidence="2">Ta-2019</strain>
    </source>
</reference>